<dbReference type="OrthoDB" id="5329403at2759"/>
<gene>
    <name evidence="2" type="ORF">TSTA_037210</name>
</gene>
<organism evidence="2 3">
    <name type="scientific">Talaromyces stipitatus (strain ATCC 10500 / CBS 375.48 / QM 6759 / NRRL 1006)</name>
    <name type="common">Penicillium stipitatum</name>
    <dbReference type="NCBI Taxonomy" id="441959"/>
    <lineage>
        <taxon>Eukaryota</taxon>
        <taxon>Fungi</taxon>
        <taxon>Dikarya</taxon>
        <taxon>Ascomycota</taxon>
        <taxon>Pezizomycotina</taxon>
        <taxon>Eurotiomycetes</taxon>
        <taxon>Eurotiomycetidae</taxon>
        <taxon>Eurotiales</taxon>
        <taxon>Trichocomaceae</taxon>
        <taxon>Talaromyces</taxon>
        <taxon>Talaromyces sect. Talaromyces</taxon>
    </lineage>
</organism>
<proteinExistence type="predicted"/>
<feature type="region of interest" description="Disordered" evidence="1">
    <location>
        <begin position="226"/>
        <end position="256"/>
    </location>
</feature>
<protein>
    <recommendedName>
        <fullName evidence="4">BTB domain-containing protein</fullName>
    </recommendedName>
</protein>
<dbReference type="Proteomes" id="UP000001745">
    <property type="component" value="Unassembled WGS sequence"/>
</dbReference>
<dbReference type="EMBL" id="EQ962654">
    <property type="protein sequence ID" value="EED20501.1"/>
    <property type="molecule type" value="Genomic_DNA"/>
</dbReference>
<feature type="compositionally biased region" description="Low complexity" evidence="1">
    <location>
        <begin position="229"/>
        <end position="238"/>
    </location>
</feature>
<evidence type="ECO:0000256" key="1">
    <source>
        <dbReference type="SAM" id="MobiDB-lite"/>
    </source>
</evidence>
<keyword evidence="3" id="KW-1185">Reference proteome</keyword>
<evidence type="ECO:0008006" key="4">
    <source>
        <dbReference type="Google" id="ProtNLM"/>
    </source>
</evidence>
<dbReference type="eggNOG" id="ENOG502SGJJ">
    <property type="taxonomic scope" value="Eukaryota"/>
</dbReference>
<dbReference type="VEuPathDB" id="FungiDB:TSTA_037210"/>
<accession>B8M8I8</accession>
<reference evidence="3" key="1">
    <citation type="journal article" date="2015" name="Genome Announc.">
        <title>Genome sequence of the AIDS-associated pathogen Penicillium marneffei (ATCC18224) and its near taxonomic relative Talaromyces stipitatus (ATCC10500).</title>
        <authorList>
            <person name="Nierman W.C."/>
            <person name="Fedorova-Abrams N.D."/>
            <person name="Andrianopoulos A."/>
        </authorList>
    </citation>
    <scope>NUCLEOTIDE SEQUENCE [LARGE SCALE GENOMIC DNA]</scope>
    <source>
        <strain evidence="3">ATCC 10500 / CBS 375.48 / QM 6759 / NRRL 1006</strain>
    </source>
</reference>
<dbReference type="InParanoid" id="B8M8I8"/>
<dbReference type="AlphaFoldDB" id="B8M8I8"/>
<feature type="compositionally biased region" description="Basic residues" evidence="1">
    <location>
        <begin position="242"/>
        <end position="256"/>
    </location>
</feature>
<dbReference type="RefSeq" id="XP_002480935.1">
    <property type="nucleotide sequence ID" value="XM_002480890.1"/>
</dbReference>
<dbReference type="PhylomeDB" id="B8M8I8"/>
<evidence type="ECO:0000313" key="3">
    <source>
        <dbReference type="Proteomes" id="UP000001745"/>
    </source>
</evidence>
<evidence type="ECO:0000313" key="2">
    <source>
        <dbReference type="EMBL" id="EED20501.1"/>
    </source>
</evidence>
<dbReference type="GeneID" id="8100567"/>
<sequence length="451" mass="50036">MFAPDIVPINTPIGGLREYAASDPGGWTTEVRVGESPREVPPSWPMPPHMVDVFASGKYSDAKIQLSSANESDPFPTTILDVHRVVVSQSPVVGAILERESMPQTTVHIIAGESFSAPRGFELALQHLYGLELLGLGNVYNFAHQILGVEVVDGYTPDKLKKTAMDLALAYGATGAFLNQPDVVDAAFKLVVGLFDWSNLETALQFGLFPEEFLLAWIPLKNIAKEDTNSSSSSSSNNKDSKGKRKKRRSIRGKRAHKKTVVIDNLNTELVEKYAPRVASATIDFLVQNLPSNFFFDRAALANDLHDRIPVHLRSMYSLSNMNPLLATLQFGDFPIPTPECTHASAIFLALPFAHLREATEKMRNSGILTKDIIKAILQEREERRLTALEKHAEYTYNKGDDIDSMVNELGYHEFAVHLEGFEVSSGVGVTQYEYSLNREWQGLWPEGDGF</sequence>
<name>B8M8I8_TALSN</name>
<dbReference type="HOGENOM" id="CLU_607172_0_0_1"/>